<accession>A0A537ITG1</accession>
<dbReference type="EMBL" id="VBAP01000056">
    <property type="protein sequence ID" value="TMI74547.1"/>
    <property type="molecule type" value="Genomic_DNA"/>
</dbReference>
<evidence type="ECO:0000313" key="3">
    <source>
        <dbReference type="Proteomes" id="UP000318834"/>
    </source>
</evidence>
<proteinExistence type="predicted"/>
<dbReference type="Proteomes" id="UP000318834">
    <property type="component" value="Unassembled WGS sequence"/>
</dbReference>
<evidence type="ECO:0000256" key="1">
    <source>
        <dbReference type="SAM" id="MobiDB-lite"/>
    </source>
</evidence>
<organism evidence="2 3">
    <name type="scientific">Candidatus Segetimicrobium genomatis</name>
    <dbReference type="NCBI Taxonomy" id="2569760"/>
    <lineage>
        <taxon>Bacteria</taxon>
        <taxon>Bacillati</taxon>
        <taxon>Candidatus Sysuimicrobiota</taxon>
        <taxon>Candidatus Sysuimicrobiia</taxon>
        <taxon>Candidatus Sysuimicrobiales</taxon>
        <taxon>Candidatus Segetimicrobiaceae</taxon>
        <taxon>Candidatus Segetimicrobium</taxon>
    </lineage>
</organism>
<protein>
    <submittedName>
        <fullName evidence="2">Uncharacterized protein</fullName>
    </submittedName>
</protein>
<sequence length="60" mass="6535">MDLACSSESYAKEIDAGRLTLVDWLRLSAEDLGLGAVEVEDKHVGPPTPEHLRTATNLRS</sequence>
<reference evidence="2 3" key="1">
    <citation type="journal article" date="2019" name="Nat. Microbiol.">
        <title>Mediterranean grassland soil C-N compound turnover is dependent on rainfall and depth, and is mediated by genomically divergent microorganisms.</title>
        <authorList>
            <person name="Diamond S."/>
            <person name="Andeer P.F."/>
            <person name="Li Z."/>
            <person name="Crits-Christoph A."/>
            <person name="Burstein D."/>
            <person name="Anantharaman K."/>
            <person name="Lane K.R."/>
            <person name="Thomas B.C."/>
            <person name="Pan C."/>
            <person name="Northen T.R."/>
            <person name="Banfield J.F."/>
        </authorList>
    </citation>
    <scope>NUCLEOTIDE SEQUENCE [LARGE SCALE GENOMIC DNA]</scope>
    <source>
        <strain evidence="2">NP_8</strain>
    </source>
</reference>
<name>A0A537ITG1_9BACT</name>
<gene>
    <name evidence="2" type="ORF">E6H05_07945</name>
</gene>
<evidence type="ECO:0000313" key="2">
    <source>
        <dbReference type="EMBL" id="TMI74547.1"/>
    </source>
</evidence>
<dbReference type="AlphaFoldDB" id="A0A537ITG1"/>
<feature type="region of interest" description="Disordered" evidence="1">
    <location>
        <begin position="41"/>
        <end position="60"/>
    </location>
</feature>
<comment type="caution">
    <text evidence="2">The sequence shown here is derived from an EMBL/GenBank/DDBJ whole genome shotgun (WGS) entry which is preliminary data.</text>
</comment>